<comment type="caution">
    <text evidence="2">The sequence shown here is derived from an EMBL/GenBank/DDBJ whole genome shotgun (WGS) entry which is preliminary data.</text>
</comment>
<accession>A0A1F7X5F6</accession>
<dbReference type="GO" id="GO:0016020">
    <property type="term" value="C:membrane"/>
    <property type="evidence" value="ECO:0007669"/>
    <property type="project" value="InterPro"/>
</dbReference>
<evidence type="ECO:0000313" key="2">
    <source>
        <dbReference type="EMBL" id="OGM09939.1"/>
    </source>
</evidence>
<dbReference type="Gene3D" id="3.90.70.10">
    <property type="entry name" value="Cysteine proteinases"/>
    <property type="match status" value="1"/>
</dbReference>
<reference evidence="2 3" key="1">
    <citation type="journal article" date="2016" name="Nat. Commun.">
        <title>Thousands of microbial genomes shed light on interconnected biogeochemical processes in an aquifer system.</title>
        <authorList>
            <person name="Anantharaman K."/>
            <person name="Brown C.T."/>
            <person name="Hug L.A."/>
            <person name="Sharon I."/>
            <person name="Castelle C.J."/>
            <person name="Probst A.J."/>
            <person name="Thomas B.C."/>
            <person name="Singh A."/>
            <person name="Wilkins M.J."/>
            <person name="Karaoz U."/>
            <person name="Brodie E.L."/>
            <person name="Williams K.H."/>
            <person name="Hubbard S.S."/>
            <person name="Banfield J.F."/>
        </authorList>
    </citation>
    <scope>NUCLEOTIDE SEQUENCE [LARGE SCALE GENOMIC DNA]</scope>
</reference>
<evidence type="ECO:0000313" key="3">
    <source>
        <dbReference type="Proteomes" id="UP000176778"/>
    </source>
</evidence>
<dbReference type="AlphaFoldDB" id="A0A1F7X5F6"/>
<dbReference type="EMBL" id="MGFR01000002">
    <property type="protein sequence ID" value="OGM09939.1"/>
    <property type="molecule type" value="Genomic_DNA"/>
</dbReference>
<dbReference type="InterPro" id="IPR005074">
    <property type="entry name" value="Peptidase_C39"/>
</dbReference>
<dbReference type="GO" id="GO:0008233">
    <property type="term" value="F:peptidase activity"/>
    <property type="evidence" value="ECO:0007669"/>
    <property type="project" value="InterPro"/>
</dbReference>
<feature type="domain" description="Peptidase C39" evidence="1">
    <location>
        <begin position="18"/>
        <end position="164"/>
    </location>
</feature>
<evidence type="ECO:0000259" key="1">
    <source>
        <dbReference type="PROSITE" id="PS50990"/>
    </source>
</evidence>
<dbReference type="PROSITE" id="PS50990">
    <property type="entry name" value="PEPTIDASE_C39"/>
    <property type="match status" value="1"/>
</dbReference>
<dbReference type="Proteomes" id="UP000176778">
    <property type="component" value="Unassembled WGS sequence"/>
</dbReference>
<protein>
    <recommendedName>
        <fullName evidence="1">Peptidase C39 domain-containing protein</fullName>
    </recommendedName>
</protein>
<gene>
    <name evidence="2" type="ORF">A2Y68_00735</name>
</gene>
<dbReference type="InterPro" id="IPR038765">
    <property type="entry name" value="Papain-like_cys_pep_sf"/>
</dbReference>
<dbReference type="GO" id="GO:0006508">
    <property type="term" value="P:proteolysis"/>
    <property type="evidence" value="ECO:0007669"/>
    <property type="project" value="InterPro"/>
</dbReference>
<proteinExistence type="predicted"/>
<dbReference type="Pfam" id="PF13529">
    <property type="entry name" value="Peptidase_C39_2"/>
    <property type="match status" value="1"/>
</dbReference>
<organism evidence="2 3">
    <name type="scientific">Candidatus Woesebacteria bacterium RBG_13_46_13</name>
    <dbReference type="NCBI Taxonomy" id="1802479"/>
    <lineage>
        <taxon>Bacteria</taxon>
        <taxon>Candidatus Woeseibacteriota</taxon>
    </lineage>
</organism>
<sequence length="199" mass="23035">MQKLFSNPYFPELSRVTQITSSHCGPATLEMLLGFLGIEVDQEAIVETTGVGQKLPVHGMIISEMGEAVRKLAPQVQFWFKANSSLNELSQLVRNYKYPVGIEWQGVFYEDADDDNGHYSVITHIDTTNNIIMVADPYKRFAGTDRIFHILEFEDRWWDENEIKDPYTGKVSQERDYHMMFVITPKQENFPETFEMIRG</sequence>
<dbReference type="InterPro" id="IPR039564">
    <property type="entry name" value="Peptidase_C39-like"/>
</dbReference>
<dbReference type="SUPFAM" id="SSF54001">
    <property type="entry name" value="Cysteine proteinases"/>
    <property type="match status" value="1"/>
</dbReference>
<name>A0A1F7X5F6_9BACT</name>
<dbReference type="STRING" id="1802479.A2Y68_00735"/>
<dbReference type="GO" id="GO:0005524">
    <property type="term" value="F:ATP binding"/>
    <property type="evidence" value="ECO:0007669"/>
    <property type="project" value="InterPro"/>
</dbReference>